<dbReference type="Proteomes" id="UP000184368">
    <property type="component" value="Unassembled WGS sequence"/>
</dbReference>
<gene>
    <name evidence="1" type="ORF">SAMN05444008_10893</name>
</gene>
<reference evidence="1 2" key="1">
    <citation type="submission" date="2016-11" db="EMBL/GenBank/DDBJ databases">
        <authorList>
            <person name="Jaros S."/>
            <person name="Januszkiewicz K."/>
            <person name="Wedrychowicz H."/>
        </authorList>
    </citation>
    <scope>NUCLEOTIDE SEQUENCE [LARGE SCALE GENOMIC DNA]</scope>
    <source>
        <strain evidence="1 2">DSM 26897</strain>
    </source>
</reference>
<proteinExistence type="predicted"/>
<evidence type="ECO:0000313" key="1">
    <source>
        <dbReference type="EMBL" id="SHF45917.1"/>
    </source>
</evidence>
<keyword evidence="2" id="KW-1185">Reference proteome</keyword>
<dbReference type="EMBL" id="FQUO01000008">
    <property type="protein sequence ID" value="SHF45917.1"/>
    <property type="molecule type" value="Genomic_DNA"/>
</dbReference>
<dbReference type="STRING" id="1302690.BUE76_17720"/>
<dbReference type="PROSITE" id="PS51257">
    <property type="entry name" value="PROKAR_LIPOPROTEIN"/>
    <property type="match status" value="1"/>
</dbReference>
<evidence type="ECO:0000313" key="2">
    <source>
        <dbReference type="Proteomes" id="UP000184368"/>
    </source>
</evidence>
<protein>
    <submittedName>
        <fullName evidence="1">Uncharacterized protein</fullName>
    </submittedName>
</protein>
<name>A0A1M5BUG7_9BACT</name>
<organism evidence="1 2">
    <name type="scientific">Cnuella takakiae</name>
    <dbReference type="NCBI Taxonomy" id="1302690"/>
    <lineage>
        <taxon>Bacteria</taxon>
        <taxon>Pseudomonadati</taxon>
        <taxon>Bacteroidota</taxon>
        <taxon>Chitinophagia</taxon>
        <taxon>Chitinophagales</taxon>
        <taxon>Chitinophagaceae</taxon>
        <taxon>Cnuella</taxon>
    </lineage>
</organism>
<accession>A0A1M5BUG7</accession>
<dbReference type="AlphaFoldDB" id="A0A1M5BUG7"/>
<sequence>MTRKNLLRCTIAFAILLVTSCQMKKKYYYSEGSKEEIIEAYSDSAAYLEAYKKFEISKKVHNDMKKAYGDTYLSAPITFELLNEKREDITYKVSLTKQDSLESNIAKSINNLPNSVEQTAKKIREEKHGVGAKYDTGGLYLAPVKVLSAKFVAREYSNYKDIALRFKNVSNKVVTAIRFKWYGENAFNEPADMGGLLEGWGGGFTDDALRPGASDYGQWSILSKDGKKVLIAYPYEVVFKDGAKWELSQ</sequence>